<organism evidence="2 3">
    <name type="scientific">Micromonospora narathiwatensis</name>
    <dbReference type="NCBI Taxonomy" id="299146"/>
    <lineage>
        <taxon>Bacteria</taxon>
        <taxon>Bacillati</taxon>
        <taxon>Actinomycetota</taxon>
        <taxon>Actinomycetes</taxon>
        <taxon>Micromonosporales</taxon>
        <taxon>Micromonosporaceae</taxon>
        <taxon>Micromonospora</taxon>
    </lineage>
</organism>
<evidence type="ECO:0000313" key="2">
    <source>
        <dbReference type="EMBL" id="SBT52748.1"/>
    </source>
</evidence>
<dbReference type="PATRIC" id="fig|299146.4.peg.4681"/>
<name>A0A1A9A9G6_9ACTN</name>
<sequence>MSEAAETGAGGTPPQTTDESAAAADGGGTSTGPTSAGMAVDGTPPASAEVPGAGMSADAAPPAGAPDGAGAQQRTSDITAGPGGVMTDEVGVVTGELTLRTEYADGQVTLRVQYKDADEWYGVTGGRVPLADPASLDAVHTIAVALLNRPEG</sequence>
<feature type="compositionally biased region" description="Low complexity" evidence="1">
    <location>
        <begin position="51"/>
        <end position="71"/>
    </location>
</feature>
<evidence type="ECO:0000313" key="3">
    <source>
        <dbReference type="Proteomes" id="UP000198765"/>
    </source>
</evidence>
<feature type="region of interest" description="Disordered" evidence="1">
    <location>
        <begin position="1"/>
        <end position="87"/>
    </location>
</feature>
<keyword evidence="3" id="KW-1185">Reference proteome</keyword>
<proteinExistence type="predicted"/>
<gene>
    <name evidence="2" type="ORF">GA0070621_4527</name>
</gene>
<reference evidence="2 3" key="1">
    <citation type="submission" date="2016-06" db="EMBL/GenBank/DDBJ databases">
        <authorList>
            <person name="Kjaerup R.B."/>
            <person name="Dalgaard T.S."/>
            <person name="Juul-Madsen H.R."/>
        </authorList>
    </citation>
    <scope>NUCLEOTIDE SEQUENCE [LARGE SCALE GENOMIC DNA]</scope>
    <source>
        <strain evidence="2 3">DSM 45248</strain>
    </source>
</reference>
<accession>A0A1A9A9G6</accession>
<dbReference type="Proteomes" id="UP000198765">
    <property type="component" value="Chromosome I"/>
</dbReference>
<protein>
    <submittedName>
        <fullName evidence="2">Uncharacterized protein</fullName>
    </submittedName>
</protein>
<dbReference type="AlphaFoldDB" id="A0A1A9A9G6"/>
<dbReference type="EMBL" id="LT594324">
    <property type="protein sequence ID" value="SBT52748.1"/>
    <property type="molecule type" value="Genomic_DNA"/>
</dbReference>
<evidence type="ECO:0000256" key="1">
    <source>
        <dbReference type="SAM" id="MobiDB-lite"/>
    </source>
</evidence>
<dbReference type="OrthoDB" id="2895671at2"/>
<dbReference type="RefSeq" id="WP_091199197.1">
    <property type="nucleotide sequence ID" value="NZ_LT594324.1"/>
</dbReference>